<accession>A0A098D420</accession>
<reference evidence="4 5" key="2">
    <citation type="journal article" date="2010" name="Nature">
        <title>Comparative genomics reveals mobile pathogenicity chromosomes in Fusarium.</title>
        <authorList>
            <person name="Ma L.J."/>
            <person name="van der Does H.C."/>
            <person name="Borkovich K.A."/>
            <person name="Coleman J.J."/>
            <person name="Daboussi M.J."/>
            <person name="Di Pietro A."/>
            <person name="Dufresne M."/>
            <person name="Freitag M."/>
            <person name="Grabherr M."/>
            <person name="Henrissat B."/>
            <person name="Houterman P.M."/>
            <person name="Kang S."/>
            <person name="Shim W.B."/>
            <person name="Woloshuk C."/>
            <person name="Xie X."/>
            <person name="Xu J.R."/>
            <person name="Antoniw J."/>
            <person name="Baker S.E."/>
            <person name="Bluhm B.H."/>
            <person name="Breakspear A."/>
            <person name="Brown D.W."/>
            <person name="Butchko R.A."/>
            <person name="Chapman S."/>
            <person name="Coulson R."/>
            <person name="Coutinho P.M."/>
            <person name="Danchin E.G."/>
            <person name="Diener A."/>
            <person name="Gale L.R."/>
            <person name="Gardiner D.M."/>
            <person name="Goff S."/>
            <person name="Hammond-Kosack K.E."/>
            <person name="Hilburn K."/>
            <person name="Hua-Van A."/>
            <person name="Jonkers W."/>
            <person name="Kazan K."/>
            <person name="Kodira C.D."/>
            <person name="Koehrsen M."/>
            <person name="Kumar L."/>
            <person name="Lee Y.H."/>
            <person name="Li L."/>
            <person name="Manners J.M."/>
            <person name="Miranda-Saavedra D."/>
            <person name="Mukherjee M."/>
            <person name="Park G."/>
            <person name="Park J."/>
            <person name="Park S.Y."/>
            <person name="Proctor R.H."/>
            <person name="Regev A."/>
            <person name="Ruiz-Roldan M.C."/>
            <person name="Sain D."/>
            <person name="Sakthikumar S."/>
            <person name="Sykes S."/>
            <person name="Schwartz D.C."/>
            <person name="Turgeon B.G."/>
            <person name="Wapinski I."/>
            <person name="Yoder O."/>
            <person name="Young S."/>
            <person name="Zeng Q."/>
            <person name="Zhou S."/>
            <person name="Galagan J."/>
            <person name="Cuomo C.A."/>
            <person name="Kistler H.C."/>
            <person name="Rep M."/>
        </authorList>
    </citation>
    <scope>GENOME REANNOTATION</scope>
    <source>
        <strain evidence="5">ATCC MYA-4620 / CBS 123657 / FGSC 9075 / NRRL 31084 / PH-1</strain>
        <strain evidence="4">PH-1 / ATCC MYA-4620 / FGSC 9075 / NRRL 31084</strain>
    </source>
</reference>
<feature type="region of interest" description="Disordered" evidence="1">
    <location>
        <begin position="541"/>
        <end position="576"/>
    </location>
</feature>
<feature type="domain" description="Protein kinase" evidence="2">
    <location>
        <begin position="116"/>
        <end position="488"/>
    </location>
</feature>
<dbReference type="VEuPathDB" id="FungiDB:FGRAMPH1_01G03725"/>
<protein>
    <submittedName>
        <fullName evidence="3">Chromosome 1, complete genome</fullName>
    </submittedName>
</protein>
<dbReference type="AlphaFoldDB" id="A0A098D420"/>
<name>A0A098D420_GIBZE</name>
<dbReference type="EnsemblFungi" id="CEF73668">
    <property type="protein sequence ID" value="CEF73668"/>
    <property type="gene ID" value="FGRRES_15858"/>
</dbReference>
<reference evidence="3 5" key="3">
    <citation type="journal article" date="2015" name="BMC Genomics">
        <title>The completed genome sequence of the pathogenic ascomycete fungus Fusarium graminearum.</title>
        <authorList>
            <person name="King R."/>
            <person name="Urban M."/>
            <person name="Hammond-Kosack M.C."/>
            <person name="Hassani-Pak K."/>
            <person name="Hammond-Kosack K.E."/>
        </authorList>
    </citation>
    <scope>NUCLEOTIDE SEQUENCE [LARGE SCALE GENOMIC DNA]</scope>
    <source>
        <strain evidence="5">ATCC MYA-4620 / CBS 123657 / FGSC 9075 / NRRL 31084 / PH-1</strain>
        <strain evidence="3">PH-1</strain>
    </source>
</reference>
<dbReference type="InterPro" id="IPR000719">
    <property type="entry name" value="Prot_kinase_dom"/>
</dbReference>
<dbReference type="Gene3D" id="1.10.510.10">
    <property type="entry name" value="Transferase(Phosphotransferase) domain 1"/>
    <property type="match status" value="1"/>
</dbReference>
<dbReference type="EMBL" id="HG970332">
    <property type="protein sequence ID" value="CEF73668.1"/>
    <property type="molecule type" value="Genomic_DNA"/>
</dbReference>
<keyword evidence="5" id="KW-1185">Reference proteome</keyword>
<evidence type="ECO:0000313" key="5">
    <source>
        <dbReference type="Proteomes" id="UP000070720"/>
    </source>
</evidence>
<dbReference type="PROSITE" id="PS50011">
    <property type="entry name" value="PROTEIN_KINASE_DOM"/>
    <property type="match status" value="1"/>
</dbReference>
<feature type="region of interest" description="Disordered" evidence="1">
    <location>
        <begin position="716"/>
        <end position="747"/>
    </location>
</feature>
<accession>A0A0E0RQZ3</accession>
<gene>
    <name evidence="4" type="primary">FG01524.1</name>
    <name evidence="3" type="ORF">FGRAMPH1_01T03725</name>
</gene>
<reference evidence="4" key="4">
    <citation type="submission" date="2017-01" db="UniProtKB">
        <authorList>
            <consortium name="EnsemblFungi"/>
        </authorList>
    </citation>
    <scope>IDENTIFICATION</scope>
    <source>
        <strain evidence="4">PH-1 / ATCC MYA-4620 / FGSC 9075 / NRRL 31084</strain>
    </source>
</reference>
<dbReference type="SUPFAM" id="SSF56112">
    <property type="entry name" value="Protein kinase-like (PK-like)"/>
    <property type="match status" value="1"/>
</dbReference>
<proteinExistence type="predicted"/>
<evidence type="ECO:0000313" key="3">
    <source>
        <dbReference type="EMBL" id="CEF73668.1"/>
    </source>
</evidence>
<dbReference type="InParanoid" id="A0A098D420"/>
<organism evidence="3 5">
    <name type="scientific">Gibberella zeae (strain ATCC MYA-4620 / CBS 123657 / FGSC 9075 / NRRL 31084 / PH-1)</name>
    <name type="common">Wheat head blight fungus</name>
    <name type="synonym">Fusarium graminearum</name>
    <dbReference type="NCBI Taxonomy" id="229533"/>
    <lineage>
        <taxon>Eukaryota</taxon>
        <taxon>Fungi</taxon>
        <taxon>Dikarya</taxon>
        <taxon>Ascomycota</taxon>
        <taxon>Pezizomycotina</taxon>
        <taxon>Sordariomycetes</taxon>
        <taxon>Hypocreomycetidae</taxon>
        <taxon>Hypocreales</taxon>
        <taxon>Nectriaceae</taxon>
        <taxon>Fusarium</taxon>
    </lineage>
</organism>
<feature type="region of interest" description="Disordered" evidence="1">
    <location>
        <begin position="595"/>
        <end position="661"/>
    </location>
</feature>
<evidence type="ECO:0000259" key="2">
    <source>
        <dbReference type="PROSITE" id="PS50011"/>
    </source>
</evidence>
<reference evidence="4 5" key="1">
    <citation type="journal article" date="2007" name="Science">
        <title>The Fusarium graminearum genome reveals a link between localized polymorphism and pathogen specialization.</title>
        <authorList>
            <person name="Cuomo C.A."/>
            <person name="Gueldener U."/>
            <person name="Xu J.-R."/>
            <person name="Trail F."/>
            <person name="Turgeon B.G."/>
            <person name="Di Pietro A."/>
            <person name="Walton J.D."/>
            <person name="Ma L.-J."/>
            <person name="Baker S.E."/>
            <person name="Rep M."/>
            <person name="Adam G."/>
            <person name="Antoniw J."/>
            <person name="Baldwin T."/>
            <person name="Calvo S.E."/>
            <person name="Chang Y.-L."/>
            <person name="DeCaprio D."/>
            <person name="Gale L.R."/>
            <person name="Gnerre S."/>
            <person name="Goswami R.S."/>
            <person name="Hammond-Kosack K."/>
            <person name="Harris L.J."/>
            <person name="Hilburn K."/>
            <person name="Kennell J.C."/>
            <person name="Kroken S."/>
            <person name="Magnuson J.K."/>
            <person name="Mannhaupt G."/>
            <person name="Mauceli E.W."/>
            <person name="Mewes H.-W."/>
            <person name="Mitterbauer R."/>
            <person name="Muehlbauer G."/>
            <person name="Muensterkoetter M."/>
            <person name="Nelson D."/>
            <person name="O'Donnell K."/>
            <person name="Ouellet T."/>
            <person name="Qi W."/>
            <person name="Quesneville H."/>
            <person name="Roncero M.I.G."/>
            <person name="Seong K.-Y."/>
            <person name="Tetko I.V."/>
            <person name="Urban M."/>
            <person name="Waalwijk C."/>
            <person name="Ward T.J."/>
            <person name="Yao J."/>
            <person name="Birren B.W."/>
            <person name="Kistler H.C."/>
        </authorList>
    </citation>
    <scope>NUCLEOTIDE SEQUENCE [LARGE SCALE GENOMIC DNA]</scope>
    <source>
        <strain evidence="5">ATCC MYA-4620 / CBS 123657 / FGSC 9075 / NRRL 31084 / PH-1</strain>
        <strain evidence="4">PH-1 / ATCC MYA-4620 / FGSC 9075 / NRRL 31084</strain>
    </source>
</reference>
<dbReference type="InterPro" id="IPR011009">
    <property type="entry name" value="Kinase-like_dom_sf"/>
</dbReference>
<dbReference type="GO" id="GO:0005524">
    <property type="term" value="F:ATP binding"/>
    <property type="evidence" value="ECO:0007669"/>
    <property type="project" value="InterPro"/>
</dbReference>
<evidence type="ECO:0000256" key="1">
    <source>
        <dbReference type="SAM" id="MobiDB-lite"/>
    </source>
</evidence>
<evidence type="ECO:0000313" key="4">
    <source>
        <dbReference type="EnsemblFungi" id="CEF73668"/>
    </source>
</evidence>
<dbReference type="Proteomes" id="UP000070720">
    <property type="component" value="Chromosome 1"/>
</dbReference>
<feature type="compositionally biased region" description="Pro residues" evidence="1">
    <location>
        <begin position="604"/>
        <end position="615"/>
    </location>
</feature>
<dbReference type="GO" id="GO:0004672">
    <property type="term" value="F:protein kinase activity"/>
    <property type="evidence" value="ECO:0007669"/>
    <property type="project" value="InterPro"/>
</dbReference>
<sequence>MRGRDIRVKTVRYPVSKHLRASYDQKKEWCNIRQRNFCAVKSALLRGDTSVTLLNWHDVPDYMWNHLTQADEEIDTLLIDAFALTPKPAHDPDPSGNLQADARKDIESRKWYGLKFNFVKVLAKGGQGYVSLWHVTFDDGSTKKVVIKKGLSPSFDPEKEATFHLRYKDAEHTTQVIDLNQYSKDIQEELLKKDPACRPRFMKGYPWDAKRLGCAVFEYVAYGDVWKYMESIVPGKKKKFPNQVLWGIMECFALALATVSYTPSFDGDNTFEKEYRRAEELDKVEDLLGHGKRAWYSEHDVHQDLEALNVLMGEDPAHGNQPIFKLHDLGAFSECMRREWRTVTEFKIWERRHYPKDHAVTPEQISKEWDSLPIRCEKPEIQKMFCGSDFRRGTKCAGRYGTWTNVFLIARVMESMITREIMRYPFRPLTHIRADGSTGPQTYGWVLQDQMHAWVDPELRDLLCMCLYENPADRPKPLEILMIVKKWKDSKDHDPTEVSKWWEDVRGPRPVMPYKPQKPTPNSNAMQQAAIDGIGFLALHSATKPNPKNQAPVVDQPAQPAKPASDAQPAADQGRPAPKLNAVQKAAMDGLGFLAQNSIKNPNPKDPQPVPPPQPQQTKRPANPRVPAKVATARDKRILSQPRTQHGQVRPQKRPRLEVGPGEAIDIDREEAAYRCSGNSGNDAAPVAQPVQPGRPSDNFVMSINRATQNPARRVRFDDPLKPSKTSKVQKKLLSSSTRKVKRVPGPKKSQALEALVQGDTSNLPVAVQNIMSRVKHLEARLKIDAIPIYAYLK</sequence>